<dbReference type="EMBL" id="JAMLDX010000021">
    <property type="protein sequence ID" value="MCP3732633.1"/>
    <property type="molecule type" value="Genomic_DNA"/>
</dbReference>
<organism evidence="1 2">
    <name type="scientific">Sphingomonas tagetis</name>
    <dbReference type="NCBI Taxonomy" id="2949092"/>
    <lineage>
        <taxon>Bacteria</taxon>
        <taxon>Pseudomonadati</taxon>
        <taxon>Pseudomonadota</taxon>
        <taxon>Alphaproteobacteria</taxon>
        <taxon>Sphingomonadales</taxon>
        <taxon>Sphingomonadaceae</taxon>
        <taxon>Sphingomonas</taxon>
    </lineage>
</organism>
<evidence type="ECO:0000313" key="1">
    <source>
        <dbReference type="EMBL" id="MCP3732633.1"/>
    </source>
</evidence>
<comment type="caution">
    <text evidence="1">The sequence shown here is derived from an EMBL/GenBank/DDBJ whole genome shotgun (WGS) entry which is preliminary data.</text>
</comment>
<dbReference type="AlphaFoldDB" id="A0A9X2HSE0"/>
<gene>
    <name evidence="1" type="ORF">M9978_19595</name>
</gene>
<evidence type="ECO:0000313" key="2">
    <source>
        <dbReference type="Proteomes" id="UP001139451"/>
    </source>
</evidence>
<dbReference type="Proteomes" id="UP001139451">
    <property type="component" value="Unassembled WGS sequence"/>
</dbReference>
<accession>A0A9X2HSE0</accession>
<dbReference type="RefSeq" id="WP_254296230.1">
    <property type="nucleotide sequence ID" value="NZ_JAMLDX010000021.1"/>
</dbReference>
<name>A0A9X2HSE0_9SPHN</name>
<proteinExistence type="predicted"/>
<keyword evidence="2" id="KW-1185">Reference proteome</keyword>
<protein>
    <submittedName>
        <fullName evidence="1">Uncharacterized protein</fullName>
    </submittedName>
</protein>
<reference evidence="1" key="1">
    <citation type="submission" date="2022-05" db="EMBL/GenBank/DDBJ databases">
        <title>Sphingomonas sp. strain MG17 Genome sequencing and assembly.</title>
        <authorList>
            <person name="Kim I."/>
        </authorList>
    </citation>
    <scope>NUCLEOTIDE SEQUENCE</scope>
    <source>
        <strain evidence="1">MG17</strain>
    </source>
</reference>
<sequence length="296" mass="31911">MKFRTLTLCLIFLMLGASRLPGKLVRPGETIQWSMGDGLKLYRLGGMTAVFDRVQCAPLGEGCEDGDVEPKLTIRTADGQSVTLEASSMSNTLMLGRLSKDGPVAAFFQSYSGGMHCCQQLQAIVPGPDGLKVVDLGAYDGAEIGWPKDLDGDGVLDFVVSDDRFLYAFESYAGSVAPPLVLNVIDGKKVDVSADPRFRKVFEAAAAETRKACIKEEFPNGACAAYAANAARLGQLAAAWPAILKEHNKLNRTWPDGCKVARDEEYNCPEGQGIEYPDYPVALRAYLAELGYIPAA</sequence>